<dbReference type="EMBL" id="JBAKBA010000003">
    <property type="protein sequence ID" value="MEL0657986.1"/>
    <property type="molecule type" value="Genomic_DNA"/>
</dbReference>
<keyword evidence="3" id="KW-1185">Reference proteome</keyword>
<dbReference type="SUPFAM" id="SSF54637">
    <property type="entry name" value="Thioesterase/thiol ester dehydrase-isomerase"/>
    <property type="match status" value="1"/>
</dbReference>
<organism evidence="2 3">
    <name type="scientific">Psychromonas arctica</name>
    <dbReference type="NCBI Taxonomy" id="168275"/>
    <lineage>
        <taxon>Bacteria</taxon>
        <taxon>Pseudomonadati</taxon>
        <taxon>Pseudomonadota</taxon>
        <taxon>Gammaproteobacteria</taxon>
        <taxon>Alteromonadales</taxon>
        <taxon>Psychromonadaceae</taxon>
        <taxon>Psychromonas</taxon>
    </lineage>
</organism>
<reference evidence="2 3" key="1">
    <citation type="submission" date="2024-02" db="EMBL/GenBank/DDBJ databases">
        <title>Bacteria isolated from the canopy kelp, Nereocystis luetkeana.</title>
        <authorList>
            <person name="Pfister C.A."/>
            <person name="Younker I.T."/>
            <person name="Light S.H."/>
        </authorList>
    </citation>
    <scope>NUCLEOTIDE SEQUENCE [LARGE SCALE GENOMIC DNA]</scope>
    <source>
        <strain evidence="2 3">TI.2.07</strain>
    </source>
</reference>
<name>A0ABU9H865_9GAMM</name>
<comment type="caution">
    <text evidence="2">The sequence shown here is derived from an EMBL/GenBank/DDBJ whole genome shotgun (WGS) entry which is preliminary data.</text>
</comment>
<evidence type="ECO:0000313" key="2">
    <source>
        <dbReference type="EMBL" id="MEL0657986.1"/>
    </source>
</evidence>
<dbReference type="InterPro" id="IPR029069">
    <property type="entry name" value="HotDog_dom_sf"/>
</dbReference>
<gene>
    <name evidence="2" type="ORF">V6255_02440</name>
</gene>
<proteinExistence type="predicted"/>
<sequence>MKKLDITKYKADFMQKFAFDFKQWMSPAIRDYYSLFLKNAHYKRAHLLSWVKEYSVLENGRSVKVAQKPIQVSSEARELYLCLQSRIGDEVHVGEWLTISQNCVDQFANVTRDHQWLHNDVERAEKESPFKTTIAHGFLTLSLLPYLTDSVDASRPAYANAKMTVNYGLNQVRFPYPVKTGSVIRAHSRLIKVSPIKRGLEIEKEISVEIQGTRRPGCVAVSVVRVYF</sequence>
<dbReference type="PANTHER" id="PTHR42993">
    <property type="entry name" value="MAOC-LIKE DEHYDRATASE DOMAIN-CONTAINING PROTEIN"/>
    <property type="match status" value="1"/>
</dbReference>
<dbReference type="InterPro" id="IPR002539">
    <property type="entry name" value="MaoC-like_dom"/>
</dbReference>
<dbReference type="Gene3D" id="3.10.129.10">
    <property type="entry name" value="Hotdog Thioesterase"/>
    <property type="match status" value="1"/>
</dbReference>
<protein>
    <submittedName>
        <fullName evidence="2">MaoC family dehydratase</fullName>
    </submittedName>
</protein>
<dbReference type="Proteomes" id="UP001366060">
    <property type="component" value="Unassembled WGS sequence"/>
</dbReference>
<accession>A0ABU9H865</accession>
<dbReference type="RefSeq" id="WP_160060460.1">
    <property type="nucleotide sequence ID" value="NZ_JBAKBA010000003.1"/>
</dbReference>
<evidence type="ECO:0000259" key="1">
    <source>
        <dbReference type="Pfam" id="PF01575"/>
    </source>
</evidence>
<dbReference type="Pfam" id="PF01575">
    <property type="entry name" value="MaoC_dehydratas"/>
    <property type="match status" value="1"/>
</dbReference>
<dbReference type="CDD" id="cd03450">
    <property type="entry name" value="NodN"/>
    <property type="match status" value="1"/>
</dbReference>
<evidence type="ECO:0000313" key="3">
    <source>
        <dbReference type="Proteomes" id="UP001366060"/>
    </source>
</evidence>
<dbReference type="PANTHER" id="PTHR42993:SF1">
    <property type="entry name" value="MAOC-LIKE DEHYDRATASE DOMAIN-CONTAINING PROTEIN"/>
    <property type="match status" value="1"/>
</dbReference>
<dbReference type="InterPro" id="IPR039375">
    <property type="entry name" value="NodN-like"/>
</dbReference>
<feature type="domain" description="MaoC-like" evidence="1">
    <location>
        <begin position="84"/>
        <end position="192"/>
    </location>
</feature>